<evidence type="ECO:0000256" key="1">
    <source>
        <dbReference type="SAM" id="MobiDB-lite"/>
    </source>
</evidence>
<dbReference type="AlphaFoldDB" id="A0A328E2B1"/>
<reference evidence="2 3" key="1">
    <citation type="submission" date="2018-06" db="EMBL/GenBank/DDBJ databases">
        <title>The Genome of Cuscuta australis (Dodder) Provides Insight into the Evolution of Plant Parasitism.</title>
        <authorList>
            <person name="Liu H."/>
        </authorList>
    </citation>
    <scope>NUCLEOTIDE SEQUENCE [LARGE SCALE GENOMIC DNA]</scope>
    <source>
        <strain evidence="3">cv. Yunnan</strain>
        <tissue evidence="2">Vines</tissue>
    </source>
</reference>
<gene>
    <name evidence="2" type="ORF">DM860_015906</name>
</gene>
<feature type="compositionally biased region" description="Acidic residues" evidence="1">
    <location>
        <begin position="204"/>
        <end position="216"/>
    </location>
</feature>
<proteinExistence type="predicted"/>
<evidence type="ECO:0000313" key="2">
    <source>
        <dbReference type="EMBL" id="RAL50759.1"/>
    </source>
</evidence>
<comment type="caution">
    <text evidence="2">The sequence shown here is derived from an EMBL/GenBank/DDBJ whole genome shotgun (WGS) entry which is preliminary data.</text>
</comment>
<protein>
    <submittedName>
        <fullName evidence="2">Uncharacterized protein</fullName>
    </submittedName>
</protein>
<feature type="region of interest" description="Disordered" evidence="1">
    <location>
        <begin position="150"/>
        <end position="232"/>
    </location>
</feature>
<sequence>MCFCLNNNNNMGKAVVNKQPSKGKMLILKLVPRSVATSFQNLPAAAFILGGGRDMRPAAATADHHHHHLIKTANANHRRGFSGAIVRAEAGRQSGFTSANAHHHGEPCSPKVSCMGQLKQNSSTSKKKKKKKKKKDKDLVIIGSVATEKSSPAAAMKVASPLHGRRWSDASAADKAPPPLPPSLGQMKRFASSRETLRGSYCSDNDDDDDDDDDEGCPSSHHPRQIASLPSSIDDVVLPNNDVVLRIGETTTTTTTLPPRKEINLWKRRIIS</sequence>
<evidence type="ECO:0000313" key="3">
    <source>
        <dbReference type="Proteomes" id="UP000249390"/>
    </source>
</evidence>
<dbReference type="InterPro" id="IPR038796">
    <property type="entry name" value="At1g76070-like"/>
</dbReference>
<feature type="region of interest" description="Disordered" evidence="1">
    <location>
        <begin position="96"/>
        <end position="137"/>
    </location>
</feature>
<dbReference type="PANTHER" id="PTHR34779:SF1">
    <property type="entry name" value="OS09G0542900 PROTEIN"/>
    <property type="match status" value="1"/>
</dbReference>
<accession>A0A328E2B1</accession>
<dbReference type="PANTHER" id="PTHR34779">
    <property type="entry name" value="OS09G0542900 PROTEIN"/>
    <property type="match status" value="1"/>
</dbReference>
<feature type="compositionally biased region" description="Basic residues" evidence="1">
    <location>
        <begin position="125"/>
        <end position="135"/>
    </location>
</feature>
<keyword evidence="3" id="KW-1185">Reference proteome</keyword>
<organism evidence="2 3">
    <name type="scientific">Cuscuta australis</name>
    <dbReference type="NCBI Taxonomy" id="267555"/>
    <lineage>
        <taxon>Eukaryota</taxon>
        <taxon>Viridiplantae</taxon>
        <taxon>Streptophyta</taxon>
        <taxon>Embryophyta</taxon>
        <taxon>Tracheophyta</taxon>
        <taxon>Spermatophyta</taxon>
        <taxon>Magnoliopsida</taxon>
        <taxon>eudicotyledons</taxon>
        <taxon>Gunneridae</taxon>
        <taxon>Pentapetalae</taxon>
        <taxon>asterids</taxon>
        <taxon>lamiids</taxon>
        <taxon>Solanales</taxon>
        <taxon>Convolvulaceae</taxon>
        <taxon>Cuscuteae</taxon>
        <taxon>Cuscuta</taxon>
        <taxon>Cuscuta subgen. Grammica</taxon>
        <taxon>Cuscuta sect. Cleistogrammica</taxon>
    </lineage>
</organism>
<name>A0A328E2B1_9ASTE</name>
<dbReference type="EMBL" id="NQVE01000056">
    <property type="protein sequence ID" value="RAL50759.1"/>
    <property type="molecule type" value="Genomic_DNA"/>
</dbReference>
<dbReference type="Proteomes" id="UP000249390">
    <property type="component" value="Unassembled WGS sequence"/>
</dbReference>